<dbReference type="PROSITE" id="PS51257">
    <property type="entry name" value="PROKAR_LIPOPROTEIN"/>
    <property type="match status" value="1"/>
</dbReference>
<evidence type="ECO:0000256" key="1">
    <source>
        <dbReference type="SAM" id="SignalP"/>
    </source>
</evidence>
<gene>
    <name evidence="2" type="ORF">NCTC10698_02262</name>
</gene>
<organism evidence="2 3">
    <name type="scientific">Comamonas testosteroni</name>
    <name type="common">Pseudomonas testosteroni</name>
    <dbReference type="NCBI Taxonomy" id="285"/>
    <lineage>
        <taxon>Bacteria</taxon>
        <taxon>Pseudomonadati</taxon>
        <taxon>Pseudomonadota</taxon>
        <taxon>Betaproteobacteria</taxon>
        <taxon>Burkholderiales</taxon>
        <taxon>Comamonadaceae</taxon>
        <taxon>Comamonas</taxon>
    </lineage>
</organism>
<sequence>MSSTRFAPRFAAMVAVTSTAALLAACGSMKSPASTFSQASLPAPIQVPAGHKVAWETVGSGDITYECRDKANAPGQTEWVFVGPDAVLKDRAGKSIGRYYGPPATWEANDGSKLTATQIAVAPSGPGNLPYQLVKANPAMGAGALVGVSYIQRVALQGGVAPADQPCTSTTKGQKTMVKYQADYIFWKPTM</sequence>
<dbReference type="PANTHER" id="PTHR35567">
    <property type="entry name" value="MALATE DEHYDROGENASE (AFU_ORTHOLOGUE AFUA_2G13800)"/>
    <property type="match status" value="1"/>
</dbReference>
<dbReference type="EMBL" id="UFXL01000001">
    <property type="protein sequence ID" value="SUY77363.1"/>
    <property type="molecule type" value="Genomic_DNA"/>
</dbReference>
<dbReference type="Pfam" id="PF11937">
    <property type="entry name" value="DUF3455"/>
    <property type="match status" value="1"/>
</dbReference>
<protein>
    <submittedName>
        <fullName evidence="2">Protein of uncharacterized function (DUF3455)</fullName>
    </submittedName>
</protein>
<dbReference type="AlphaFoldDB" id="A0A8B4S4H5"/>
<comment type="caution">
    <text evidence="2">The sequence shown here is derived from an EMBL/GenBank/DDBJ whole genome shotgun (WGS) entry which is preliminary data.</text>
</comment>
<feature type="signal peptide" evidence="1">
    <location>
        <begin position="1"/>
        <end position="20"/>
    </location>
</feature>
<accession>A0A8B4S4H5</accession>
<reference evidence="2 3" key="1">
    <citation type="submission" date="2018-06" db="EMBL/GenBank/DDBJ databases">
        <authorList>
            <consortium name="Pathogen Informatics"/>
            <person name="Doyle S."/>
        </authorList>
    </citation>
    <scope>NUCLEOTIDE SEQUENCE [LARGE SCALE GENOMIC DNA]</scope>
    <source>
        <strain evidence="2 3">NCTC10698</strain>
    </source>
</reference>
<evidence type="ECO:0000313" key="3">
    <source>
        <dbReference type="Proteomes" id="UP000255070"/>
    </source>
</evidence>
<keyword evidence="3" id="KW-1185">Reference proteome</keyword>
<feature type="chain" id="PRO_5032952314" evidence="1">
    <location>
        <begin position="21"/>
        <end position="191"/>
    </location>
</feature>
<name>A0A8B4S4H5_COMTE</name>
<proteinExistence type="predicted"/>
<dbReference type="PANTHER" id="PTHR35567:SF1">
    <property type="entry name" value="CONSERVED FUNGAL PROTEIN (AFU_ORTHOLOGUE AFUA_1G14230)"/>
    <property type="match status" value="1"/>
</dbReference>
<dbReference type="InterPro" id="IPR021851">
    <property type="entry name" value="DUF3455"/>
</dbReference>
<evidence type="ECO:0000313" key="2">
    <source>
        <dbReference type="EMBL" id="SUY77363.1"/>
    </source>
</evidence>
<dbReference type="GeneID" id="63999622"/>
<dbReference type="RefSeq" id="WP_003080404.1">
    <property type="nucleotide sequence ID" value="NZ_BBJZ01000009.1"/>
</dbReference>
<keyword evidence="1" id="KW-0732">Signal</keyword>
<dbReference type="Proteomes" id="UP000255070">
    <property type="component" value="Unassembled WGS sequence"/>
</dbReference>